<evidence type="ECO:0000256" key="2">
    <source>
        <dbReference type="SAM" id="SignalP"/>
    </source>
</evidence>
<accession>A0A498HZK3</accession>
<feature type="chain" id="PRO_5019732632" evidence="2">
    <location>
        <begin position="24"/>
        <end position="158"/>
    </location>
</feature>
<protein>
    <submittedName>
        <fullName evidence="3">Uncharacterized protein</fullName>
    </submittedName>
</protein>
<organism evidence="3 4">
    <name type="scientific">Malus domestica</name>
    <name type="common">Apple</name>
    <name type="synonym">Pyrus malus</name>
    <dbReference type="NCBI Taxonomy" id="3750"/>
    <lineage>
        <taxon>Eukaryota</taxon>
        <taxon>Viridiplantae</taxon>
        <taxon>Streptophyta</taxon>
        <taxon>Embryophyta</taxon>
        <taxon>Tracheophyta</taxon>
        <taxon>Spermatophyta</taxon>
        <taxon>Magnoliopsida</taxon>
        <taxon>eudicotyledons</taxon>
        <taxon>Gunneridae</taxon>
        <taxon>Pentapetalae</taxon>
        <taxon>rosids</taxon>
        <taxon>fabids</taxon>
        <taxon>Rosales</taxon>
        <taxon>Rosaceae</taxon>
        <taxon>Amygdaloideae</taxon>
        <taxon>Maleae</taxon>
        <taxon>Malus</taxon>
    </lineage>
</organism>
<reference evidence="3 4" key="1">
    <citation type="submission" date="2018-10" db="EMBL/GenBank/DDBJ databases">
        <title>A high-quality apple genome assembly.</title>
        <authorList>
            <person name="Hu J."/>
        </authorList>
    </citation>
    <scope>NUCLEOTIDE SEQUENCE [LARGE SCALE GENOMIC DNA]</scope>
    <source>
        <strain evidence="4">cv. HFTH1</strain>
        <tissue evidence="3">Young leaf</tissue>
    </source>
</reference>
<feature type="signal peptide" evidence="2">
    <location>
        <begin position="1"/>
        <end position="23"/>
    </location>
</feature>
<dbReference type="Proteomes" id="UP000290289">
    <property type="component" value="Chromosome 15"/>
</dbReference>
<evidence type="ECO:0000313" key="4">
    <source>
        <dbReference type="Proteomes" id="UP000290289"/>
    </source>
</evidence>
<proteinExistence type="predicted"/>
<sequence>MTTSSLAVPLLLLLCLLLSQAQGIRPEKGFSSVRQQNKNIQEEENASMKRSNIAAGLAGEPSNIASSGGTRKLISVTSPSSATTTSKNEKKGRKNRGDSEPKGENVNSHGGEDGNGKAKSPVVSKQQEAAAAHQHYPDLADMTEMDYSPAKKKPPIHN</sequence>
<dbReference type="AlphaFoldDB" id="A0A498HZK3"/>
<evidence type="ECO:0000313" key="3">
    <source>
        <dbReference type="EMBL" id="RXH74343.1"/>
    </source>
</evidence>
<dbReference type="PANTHER" id="PTHR33743:SF19">
    <property type="entry name" value="PROTEIN GOLVEN 6"/>
    <property type="match status" value="1"/>
</dbReference>
<dbReference type="EMBL" id="RDQH01000341">
    <property type="protein sequence ID" value="RXH74343.1"/>
    <property type="molecule type" value="Genomic_DNA"/>
</dbReference>
<keyword evidence="2" id="KW-0732">Signal</keyword>
<feature type="compositionally biased region" description="Low complexity" evidence="1">
    <location>
        <begin position="75"/>
        <end position="86"/>
    </location>
</feature>
<feature type="region of interest" description="Disordered" evidence="1">
    <location>
        <begin position="29"/>
        <end position="158"/>
    </location>
</feature>
<gene>
    <name evidence="3" type="ORF">DVH24_029064</name>
</gene>
<name>A0A498HZK3_MALDO</name>
<keyword evidence="4" id="KW-1185">Reference proteome</keyword>
<comment type="caution">
    <text evidence="3">The sequence shown here is derived from an EMBL/GenBank/DDBJ whole genome shotgun (WGS) entry which is preliminary data.</text>
</comment>
<dbReference type="Pfam" id="PF21529">
    <property type="entry name" value="GLV1-2"/>
    <property type="match status" value="1"/>
</dbReference>
<evidence type="ECO:0000256" key="1">
    <source>
        <dbReference type="SAM" id="MobiDB-lite"/>
    </source>
</evidence>
<dbReference type="InterPro" id="IPR049306">
    <property type="entry name" value="GLV1-2"/>
</dbReference>
<dbReference type="PANTHER" id="PTHR33743">
    <property type="entry name" value="PROTEIN GOLVEN 6-RELATED"/>
    <property type="match status" value="1"/>
</dbReference>